<sequence>MDSTAPKQLCSSHPFMCAVCNKSYARIDHLARHSRQHTQERPFRCSECGKCFGRADLLKRHARLHTPEAAAKRREKEATKGKTRVSQACANCAAAKIKCTQEKPCKRCDAQGLVCELAFQTYANHNVSPTVSTTSTPSSLSGSHPVSPHTPSAGETAAARGENAPALDVTEGCLQENQASVGSSGLLRWAVQEQLPLEHVDFSQANQATIADDRNPIPLDVLREFPQHTEINDTDRTMAERDSNYHHYYPERSSIRFEPFSPTNPSGFNIGPQPAVTFQSFQLDGQGTEPFWGYHTALVADSHPPPLVQAEVPQPQIGVSNDGPIGQYEDVQEPTALVTVEDDENTHLSINQHNTQSNAIEQDLSQDGQNLKPSQRLLPASRDRIIGLLASVCSREKFQEIVISLYSVEILNELLENFIESAGRSIDSWTHLASLDFHTIQPELLTMLVASGAIMSSKRDIQNLGYVMEEACRLAILKKVRHGFLELEHTRKDSVSAQSTLEQSSVGVGAQNSDWYNLAVQNLQFLQAYALQLNAGMWSGYHNKIKNSEAEVLSLITTLRRLGLLRLHKVPPRCEPSFRDSPDTLNRKWLSWIEHESLKRLVYHIHLHSSRVSISLQTPPLISYAELALEFPVPVDIWLAPTADAWRDLFTIYSREVNDSCPKFGSCIFDMREIMSYSAHVDFDFVLHVILCSYWALIWDYRQFITVANTSSWSEERIDSSAKSPSLLSEQRIESLLESFQSTLAEKHVSLLTETRMLYQLLNANLHAPFQCFQLLAGMHGGNEARRAYPLVKRWYGTRRSRQSIWHAGQLLRATTAVAPMTATVSSTTQSSSSSSISPPSFRPQDYDLRETGGRVAGTGKLRGFEVIAVYNAWLVLWAYGLMARARQQECQQINSVISHISFGSSMNPSPAAVTPDIWHQCEHNDQSTTRADDKWIYLDGDALVNKDRRDEFTIKNRGWPVIQSDLPSWVQNKPKRTSELEASRRTAQPGGCTETIPSNMLNSPLMNDRATNKQADKNEVSLGRSESLTGVPLHEASRVVQVVIELIKTLATMPKREDERSERESRSEMPFLAESLTRLMEHLGRATDEINV</sequence>
<dbReference type="FunFam" id="3.30.160.60:FF:002343">
    <property type="entry name" value="Zinc finger protein 33A"/>
    <property type="match status" value="1"/>
</dbReference>
<accession>A0A9W9SK52</accession>
<dbReference type="PROSITE" id="PS00028">
    <property type="entry name" value="ZINC_FINGER_C2H2_1"/>
    <property type="match status" value="2"/>
</dbReference>
<evidence type="ECO:0000256" key="9">
    <source>
        <dbReference type="SAM" id="MobiDB-lite"/>
    </source>
</evidence>
<keyword evidence="5" id="KW-0238">DNA-binding</keyword>
<dbReference type="SUPFAM" id="SSF57701">
    <property type="entry name" value="Zn2/Cys6 DNA-binding domain"/>
    <property type="match status" value="1"/>
</dbReference>
<dbReference type="SUPFAM" id="SSF57667">
    <property type="entry name" value="beta-beta-alpha zinc fingers"/>
    <property type="match status" value="1"/>
</dbReference>
<keyword evidence="7" id="KW-0539">Nucleus</keyword>
<dbReference type="InterPro" id="IPR036864">
    <property type="entry name" value="Zn2-C6_fun-type_DNA-bd_sf"/>
</dbReference>
<name>A0A9W9SK52_9EURO</name>
<evidence type="ECO:0000256" key="3">
    <source>
        <dbReference type="ARBA" id="ARBA00022833"/>
    </source>
</evidence>
<dbReference type="CDD" id="cd00067">
    <property type="entry name" value="GAL4"/>
    <property type="match status" value="1"/>
</dbReference>
<evidence type="ECO:0000256" key="4">
    <source>
        <dbReference type="ARBA" id="ARBA00023015"/>
    </source>
</evidence>
<dbReference type="RefSeq" id="XP_056557632.1">
    <property type="nucleotide sequence ID" value="XM_056695420.1"/>
</dbReference>
<dbReference type="Pfam" id="PF04082">
    <property type="entry name" value="Fungal_trans"/>
    <property type="match status" value="1"/>
</dbReference>
<dbReference type="SMART" id="SM00355">
    <property type="entry name" value="ZnF_C2H2"/>
    <property type="match status" value="2"/>
</dbReference>
<dbReference type="GO" id="GO:0003677">
    <property type="term" value="F:DNA binding"/>
    <property type="evidence" value="ECO:0007669"/>
    <property type="project" value="UniProtKB-KW"/>
</dbReference>
<dbReference type="InterPro" id="IPR007219">
    <property type="entry name" value="XnlR_reg_dom"/>
</dbReference>
<feature type="compositionally biased region" description="Low complexity" evidence="9">
    <location>
        <begin position="823"/>
        <end position="840"/>
    </location>
</feature>
<dbReference type="AlphaFoldDB" id="A0A9W9SK52"/>
<feature type="compositionally biased region" description="Polar residues" evidence="9">
    <location>
        <begin position="996"/>
        <end position="1006"/>
    </location>
</feature>
<keyword evidence="6" id="KW-0804">Transcription</keyword>
<dbReference type="Proteomes" id="UP001147782">
    <property type="component" value="Unassembled WGS sequence"/>
</dbReference>
<feature type="domain" description="C2H2-type" evidence="11">
    <location>
        <begin position="15"/>
        <end position="42"/>
    </location>
</feature>
<dbReference type="GO" id="GO:0006351">
    <property type="term" value="P:DNA-templated transcription"/>
    <property type="evidence" value="ECO:0007669"/>
    <property type="project" value="InterPro"/>
</dbReference>
<evidence type="ECO:0000256" key="7">
    <source>
        <dbReference type="ARBA" id="ARBA00023242"/>
    </source>
</evidence>
<dbReference type="PANTHER" id="PTHR47660">
    <property type="entry name" value="TRANSCRIPTION FACTOR WITH C2H2 AND ZN(2)-CYS(6) DNA BINDING DOMAIN (EUROFUNG)-RELATED-RELATED"/>
    <property type="match status" value="1"/>
</dbReference>
<gene>
    <name evidence="12" type="ORF">N7496_002489</name>
</gene>
<dbReference type="PANTHER" id="PTHR47660:SF2">
    <property type="entry name" value="TRANSCRIPTION FACTOR WITH C2H2 AND ZN(2)-CYS(6) DNA BINDING DOMAIN (EUROFUNG)"/>
    <property type="match status" value="1"/>
</dbReference>
<feature type="region of interest" description="Disordered" evidence="9">
    <location>
        <begin position="127"/>
        <end position="162"/>
    </location>
</feature>
<dbReference type="PROSITE" id="PS50157">
    <property type="entry name" value="ZINC_FINGER_C2H2_2"/>
    <property type="match status" value="2"/>
</dbReference>
<reference evidence="12" key="1">
    <citation type="submission" date="2022-11" db="EMBL/GenBank/DDBJ databases">
        <authorList>
            <person name="Petersen C."/>
        </authorList>
    </citation>
    <scope>NUCLEOTIDE SEQUENCE</scope>
    <source>
        <strain evidence="12">IBT 29864</strain>
    </source>
</reference>
<dbReference type="EMBL" id="JAPZBS010000002">
    <property type="protein sequence ID" value="KAJ5380061.1"/>
    <property type="molecule type" value="Genomic_DNA"/>
</dbReference>
<feature type="region of interest" description="Disordered" evidence="9">
    <location>
        <begin position="971"/>
        <end position="1007"/>
    </location>
</feature>
<evidence type="ECO:0000256" key="6">
    <source>
        <dbReference type="ARBA" id="ARBA00023163"/>
    </source>
</evidence>
<dbReference type="InterPro" id="IPR036236">
    <property type="entry name" value="Znf_C2H2_sf"/>
</dbReference>
<reference evidence="12" key="2">
    <citation type="journal article" date="2023" name="IMA Fungus">
        <title>Comparative genomic study of the Penicillium genus elucidates a diverse pangenome and 15 lateral gene transfer events.</title>
        <authorList>
            <person name="Petersen C."/>
            <person name="Sorensen T."/>
            <person name="Nielsen M.R."/>
            <person name="Sondergaard T.E."/>
            <person name="Sorensen J.L."/>
            <person name="Fitzpatrick D.A."/>
            <person name="Frisvad J.C."/>
            <person name="Nielsen K.L."/>
        </authorList>
    </citation>
    <scope>NUCLEOTIDE SEQUENCE</scope>
    <source>
        <strain evidence="12">IBT 29864</strain>
    </source>
</reference>
<proteinExistence type="predicted"/>
<keyword evidence="1" id="KW-0479">Metal-binding</keyword>
<dbReference type="Pfam" id="PF00096">
    <property type="entry name" value="zf-C2H2"/>
    <property type="match status" value="2"/>
</dbReference>
<dbReference type="InterPro" id="IPR013087">
    <property type="entry name" value="Znf_C2H2_type"/>
</dbReference>
<keyword evidence="4" id="KW-0805">Transcription regulation</keyword>
<feature type="domain" description="C2H2-type" evidence="11">
    <location>
        <begin position="43"/>
        <end position="70"/>
    </location>
</feature>
<dbReference type="GeneID" id="81434597"/>
<evidence type="ECO:0000259" key="11">
    <source>
        <dbReference type="PROSITE" id="PS50157"/>
    </source>
</evidence>
<organism evidence="12 13">
    <name type="scientific">Penicillium cataractarum</name>
    <dbReference type="NCBI Taxonomy" id="2100454"/>
    <lineage>
        <taxon>Eukaryota</taxon>
        <taxon>Fungi</taxon>
        <taxon>Dikarya</taxon>
        <taxon>Ascomycota</taxon>
        <taxon>Pezizomycotina</taxon>
        <taxon>Eurotiomycetes</taxon>
        <taxon>Eurotiomycetidae</taxon>
        <taxon>Eurotiales</taxon>
        <taxon>Aspergillaceae</taxon>
        <taxon>Penicillium</taxon>
    </lineage>
</organism>
<dbReference type="Pfam" id="PF00172">
    <property type="entry name" value="Zn_clus"/>
    <property type="match status" value="1"/>
</dbReference>
<dbReference type="InterPro" id="IPR001138">
    <property type="entry name" value="Zn2Cys6_DnaBD"/>
</dbReference>
<evidence type="ECO:0000256" key="5">
    <source>
        <dbReference type="ARBA" id="ARBA00023125"/>
    </source>
</evidence>
<dbReference type="GO" id="GO:0000981">
    <property type="term" value="F:DNA-binding transcription factor activity, RNA polymerase II-specific"/>
    <property type="evidence" value="ECO:0007669"/>
    <property type="project" value="InterPro"/>
</dbReference>
<keyword evidence="3" id="KW-0862">Zinc</keyword>
<keyword evidence="2 8" id="KW-0863">Zinc-finger</keyword>
<dbReference type="Gene3D" id="4.10.240.10">
    <property type="entry name" value="Zn(2)-C6 fungal-type DNA-binding domain"/>
    <property type="match status" value="1"/>
</dbReference>
<dbReference type="GO" id="GO:0008270">
    <property type="term" value="F:zinc ion binding"/>
    <property type="evidence" value="ECO:0007669"/>
    <property type="project" value="UniProtKB-KW"/>
</dbReference>
<evidence type="ECO:0000259" key="10">
    <source>
        <dbReference type="PROSITE" id="PS50048"/>
    </source>
</evidence>
<dbReference type="SMART" id="SM00066">
    <property type="entry name" value="GAL4"/>
    <property type="match status" value="1"/>
</dbReference>
<evidence type="ECO:0000313" key="13">
    <source>
        <dbReference type="Proteomes" id="UP001147782"/>
    </source>
</evidence>
<evidence type="ECO:0000313" key="12">
    <source>
        <dbReference type="EMBL" id="KAJ5380061.1"/>
    </source>
</evidence>
<keyword evidence="13" id="KW-1185">Reference proteome</keyword>
<evidence type="ECO:0000256" key="2">
    <source>
        <dbReference type="ARBA" id="ARBA00022771"/>
    </source>
</evidence>
<dbReference type="PROSITE" id="PS00463">
    <property type="entry name" value="ZN2_CY6_FUNGAL_1"/>
    <property type="match status" value="1"/>
</dbReference>
<evidence type="ECO:0000256" key="1">
    <source>
        <dbReference type="ARBA" id="ARBA00022723"/>
    </source>
</evidence>
<protein>
    <submittedName>
        <fullName evidence="12">Uncharacterized protein</fullName>
    </submittedName>
</protein>
<comment type="caution">
    <text evidence="12">The sequence shown here is derived from an EMBL/GenBank/DDBJ whole genome shotgun (WGS) entry which is preliminary data.</text>
</comment>
<evidence type="ECO:0000256" key="8">
    <source>
        <dbReference type="PROSITE-ProRule" id="PRU00042"/>
    </source>
</evidence>
<dbReference type="Gene3D" id="3.30.160.60">
    <property type="entry name" value="Classic Zinc Finger"/>
    <property type="match status" value="2"/>
</dbReference>
<feature type="region of interest" description="Disordered" evidence="9">
    <location>
        <begin position="823"/>
        <end position="850"/>
    </location>
</feature>
<feature type="domain" description="Zn(2)-C6 fungal-type" evidence="10">
    <location>
        <begin position="88"/>
        <end position="117"/>
    </location>
</feature>
<dbReference type="OrthoDB" id="40579at2759"/>
<dbReference type="PROSITE" id="PS50048">
    <property type="entry name" value="ZN2_CY6_FUNGAL_2"/>
    <property type="match status" value="1"/>
</dbReference>
<feature type="compositionally biased region" description="Low complexity" evidence="9">
    <location>
        <begin position="127"/>
        <end position="147"/>
    </location>
</feature>